<dbReference type="OrthoDB" id="3275712at2"/>
<dbReference type="PANTHER" id="PTHR32060:SF22">
    <property type="entry name" value="CARBOXYL-TERMINAL-PROCESSING PEPTIDASE 3, CHLOROPLASTIC"/>
    <property type="match status" value="1"/>
</dbReference>
<gene>
    <name evidence="5" type="ORF">E2F43_07000</name>
</gene>
<feature type="compositionally biased region" description="Basic and acidic residues" evidence="1">
    <location>
        <begin position="363"/>
        <end position="381"/>
    </location>
</feature>
<evidence type="ECO:0000259" key="2">
    <source>
        <dbReference type="Pfam" id="PF03572"/>
    </source>
</evidence>
<dbReference type="Pfam" id="PF17816">
    <property type="entry name" value="PDZ_4"/>
    <property type="match status" value="1"/>
</dbReference>
<feature type="domain" description="DUF4332" evidence="3">
    <location>
        <begin position="8"/>
        <end position="73"/>
    </location>
</feature>
<sequence length="786" mass="88927">MKTPYTHLDAVEGLENCDVGLLHAAGIDTLHDLAESDPAELTRLVNHLQCTHAGEESELSQGEVERWIDSARARDPISVAHTELEGRLNEVGRLMTLDQWRDFVLSFDPLSTEQMEFIVDQTRLVIEQMYVHLSLKRIRRAVDPVQALSLLRQRIEDDLDHWQFHNEMLKILKSLGDIHTAYRLPPPYRHAVAFLPFLLQKSYTREAEGDQWQSRYLVTHTLWQGPQLDIPLQAGDEIISWNGVPMAEAVAFHAEEVEGSNPAAAHAFGLQFMTLRWLGAAFQPTSPWVIIEYRNREGVTKELRLSWRIIYLNPDIDGDYMTRAQYLWFMFNPNNEPADEPEGFNPALQIANATAMKLFAGHKDGDAREQQEDARNRDQTRRTARKGGRRIELKRQRAKSPAAPAADEHNPLQVESFLKGILEPEILEVDGQRLGYIGIRAFPFRNKTVDAGRRDWETEFVLEFRRLLAHMPSDGLIIDIRGNPGGSITNAEMLLQLLCPREIEPLPFQFLASPLTRQINRSNPWGSSISTALRTGGLFSRGLPLSQPGDLNHWGQEYFGPVALLTSALSYSAADHFAASFEDHKVGIVVGIDETTGGGGANVWFYGRHLLPKLPPEMQQAAREKWPADINLQFAARRVMRIRERAGEPIEEIGVRTRSRLQYRMTPDDLVNGERGLREFVAARLAPMDHYDLRVTPHKVEGAVRIEVIGQNMNWVELRSNGRGIGSQPLVNGADGWSKPVSFDLAQLNGDEDIIEIHGFVEHHRAGKLGSEQVARYKHRLSDSSH</sequence>
<dbReference type="SUPFAM" id="SSF52096">
    <property type="entry name" value="ClpP/crotonase"/>
    <property type="match status" value="1"/>
</dbReference>
<evidence type="ECO:0000256" key="1">
    <source>
        <dbReference type="SAM" id="MobiDB-lite"/>
    </source>
</evidence>
<dbReference type="InterPro" id="IPR041126">
    <property type="entry name" value="CPAF_PDZ"/>
</dbReference>
<evidence type="ECO:0000313" key="5">
    <source>
        <dbReference type="EMBL" id="TDG15967.1"/>
    </source>
</evidence>
<evidence type="ECO:0000259" key="4">
    <source>
        <dbReference type="Pfam" id="PF17816"/>
    </source>
</evidence>
<dbReference type="InterPro" id="IPR025567">
    <property type="entry name" value="DUF4332"/>
</dbReference>
<dbReference type="Gene3D" id="3.90.226.10">
    <property type="entry name" value="2-enoyl-CoA Hydratase, Chain A, domain 1"/>
    <property type="match status" value="1"/>
</dbReference>
<dbReference type="Proteomes" id="UP000295554">
    <property type="component" value="Unassembled WGS sequence"/>
</dbReference>
<dbReference type="EMBL" id="SMSE01000001">
    <property type="protein sequence ID" value="TDG15967.1"/>
    <property type="molecule type" value="Genomic_DNA"/>
</dbReference>
<dbReference type="InterPro" id="IPR029045">
    <property type="entry name" value="ClpP/crotonase-like_dom_sf"/>
</dbReference>
<dbReference type="Pfam" id="PF14229">
    <property type="entry name" value="DUF4332"/>
    <property type="match status" value="1"/>
</dbReference>
<dbReference type="GO" id="GO:0008236">
    <property type="term" value="F:serine-type peptidase activity"/>
    <property type="evidence" value="ECO:0007669"/>
    <property type="project" value="InterPro"/>
</dbReference>
<dbReference type="RefSeq" id="WP_133210940.1">
    <property type="nucleotide sequence ID" value="NZ_SMSE01000001.1"/>
</dbReference>
<dbReference type="Gene3D" id="2.30.42.10">
    <property type="match status" value="1"/>
</dbReference>
<proteinExistence type="predicted"/>
<evidence type="ECO:0000259" key="3">
    <source>
        <dbReference type="Pfam" id="PF14229"/>
    </source>
</evidence>
<dbReference type="GO" id="GO:0006508">
    <property type="term" value="P:proteolysis"/>
    <property type="evidence" value="ECO:0007669"/>
    <property type="project" value="InterPro"/>
</dbReference>
<dbReference type="PANTHER" id="PTHR32060">
    <property type="entry name" value="TAIL-SPECIFIC PROTEASE"/>
    <property type="match status" value="1"/>
</dbReference>
<dbReference type="GO" id="GO:0004175">
    <property type="term" value="F:endopeptidase activity"/>
    <property type="evidence" value="ECO:0007669"/>
    <property type="project" value="TreeGrafter"/>
</dbReference>
<name>A0A4R5LX10_9GAMM</name>
<dbReference type="AlphaFoldDB" id="A0A4R5LX10"/>
<protein>
    <submittedName>
        <fullName evidence="5">DUF4332 domain-containing protein</fullName>
    </submittedName>
</protein>
<feature type="region of interest" description="Disordered" evidence="1">
    <location>
        <begin position="363"/>
        <end position="410"/>
    </location>
</feature>
<dbReference type="InterPro" id="IPR036034">
    <property type="entry name" value="PDZ_sf"/>
</dbReference>
<organism evidence="5 6">
    <name type="scientific">Seongchinamella unica</name>
    <dbReference type="NCBI Taxonomy" id="2547392"/>
    <lineage>
        <taxon>Bacteria</taxon>
        <taxon>Pseudomonadati</taxon>
        <taxon>Pseudomonadota</taxon>
        <taxon>Gammaproteobacteria</taxon>
        <taxon>Cellvibrionales</taxon>
        <taxon>Halieaceae</taxon>
        <taxon>Seongchinamella</taxon>
    </lineage>
</organism>
<reference evidence="5 6" key="1">
    <citation type="submission" date="2019-03" db="EMBL/GenBank/DDBJ databases">
        <title>Seongchinamella monodicae gen. nov., sp. nov., a novel member of the Gammaproteobacteria isolated from a tidal mudflat of beach.</title>
        <authorList>
            <person name="Yang H.G."/>
            <person name="Kang J.W."/>
            <person name="Lee S.D."/>
        </authorList>
    </citation>
    <scope>NUCLEOTIDE SEQUENCE [LARGE SCALE GENOMIC DNA]</scope>
    <source>
        <strain evidence="5 6">GH4-78</strain>
    </source>
</reference>
<dbReference type="InterPro" id="IPR005151">
    <property type="entry name" value="Tail-specific_protease"/>
</dbReference>
<keyword evidence="6" id="KW-1185">Reference proteome</keyword>
<feature type="domain" description="Tail specific protease" evidence="2">
    <location>
        <begin position="434"/>
        <end position="601"/>
    </location>
</feature>
<comment type="caution">
    <text evidence="5">The sequence shown here is derived from an EMBL/GenBank/DDBJ whole genome shotgun (WGS) entry which is preliminary data.</text>
</comment>
<evidence type="ECO:0000313" key="6">
    <source>
        <dbReference type="Proteomes" id="UP000295554"/>
    </source>
</evidence>
<accession>A0A4R5LX10</accession>
<feature type="domain" description="Chlamydial protease/proteasome-like activity factor PDZ" evidence="4">
    <location>
        <begin position="193"/>
        <end position="308"/>
    </location>
</feature>
<dbReference type="Pfam" id="PF03572">
    <property type="entry name" value="Peptidase_S41"/>
    <property type="match status" value="1"/>
</dbReference>